<dbReference type="GO" id="GO:0050313">
    <property type="term" value="F:sulfur dioxygenase activity"/>
    <property type="evidence" value="ECO:0007669"/>
    <property type="project" value="InterPro"/>
</dbReference>
<dbReference type="GO" id="GO:0006749">
    <property type="term" value="P:glutathione metabolic process"/>
    <property type="evidence" value="ECO:0007669"/>
    <property type="project" value="InterPro"/>
</dbReference>
<gene>
    <name evidence="3" type="ORF">MDOR_18390</name>
</gene>
<evidence type="ECO:0000313" key="4">
    <source>
        <dbReference type="Proteomes" id="UP000467201"/>
    </source>
</evidence>
<evidence type="ECO:0000256" key="1">
    <source>
        <dbReference type="ARBA" id="ARBA00022723"/>
    </source>
</evidence>
<dbReference type="GO" id="GO:0070813">
    <property type="term" value="P:hydrogen sulfide metabolic process"/>
    <property type="evidence" value="ECO:0007669"/>
    <property type="project" value="TreeGrafter"/>
</dbReference>
<proteinExistence type="predicted"/>
<dbReference type="Gene3D" id="3.40.250.10">
    <property type="entry name" value="Rhodanese-like domain"/>
    <property type="match status" value="2"/>
</dbReference>
<feature type="domain" description="Rhodanese" evidence="2">
    <location>
        <begin position="371"/>
        <end position="454"/>
    </location>
</feature>
<keyword evidence="1" id="KW-0479">Metal-binding</keyword>
<dbReference type="Proteomes" id="UP000467201">
    <property type="component" value="Chromosome"/>
</dbReference>
<dbReference type="SUPFAM" id="SSF52821">
    <property type="entry name" value="Rhodanese/Cell cycle control phosphatase"/>
    <property type="match status" value="2"/>
</dbReference>
<dbReference type="SMART" id="SM00450">
    <property type="entry name" value="RHOD"/>
    <property type="match status" value="1"/>
</dbReference>
<accession>A0A7I7VRP4</accession>
<dbReference type="InterPro" id="IPR036873">
    <property type="entry name" value="Rhodanese-like_dom_sf"/>
</dbReference>
<dbReference type="SMART" id="SM00849">
    <property type="entry name" value="Lactamase_B"/>
    <property type="match status" value="1"/>
</dbReference>
<dbReference type="InterPro" id="IPR051682">
    <property type="entry name" value="Mito_Persulfide_Diox"/>
</dbReference>
<dbReference type="EMBL" id="AP022605">
    <property type="protein sequence ID" value="BBZ07670.1"/>
    <property type="molecule type" value="Genomic_DNA"/>
</dbReference>
<protein>
    <submittedName>
        <fullName evidence="3">MBL fold metallo-hydrolase</fullName>
    </submittedName>
</protein>
<dbReference type="SUPFAM" id="SSF56281">
    <property type="entry name" value="Metallo-hydrolase/oxidoreductase"/>
    <property type="match status" value="1"/>
</dbReference>
<dbReference type="PANTHER" id="PTHR43084">
    <property type="entry name" value="PERSULFIDE DIOXYGENASE ETHE1"/>
    <property type="match status" value="1"/>
</dbReference>
<dbReference type="GO" id="GO:0046872">
    <property type="term" value="F:metal ion binding"/>
    <property type="evidence" value="ECO:0007669"/>
    <property type="project" value="UniProtKB-KW"/>
</dbReference>
<dbReference type="PROSITE" id="PS50206">
    <property type="entry name" value="RHODANESE_3"/>
    <property type="match status" value="1"/>
</dbReference>
<dbReference type="GO" id="GO:0016787">
    <property type="term" value="F:hydrolase activity"/>
    <property type="evidence" value="ECO:0007669"/>
    <property type="project" value="UniProtKB-KW"/>
</dbReference>
<organism evidence="3 4">
    <name type="scientific">Mycolicibacterium doricum</name>
    <dbReference type="NCBI Taxonomy" id="126673"/>
    <lineage>
        <taxon>Bacteria</taxon>
        <taxon>Bacillati</taxon>
        <taxon>Actinomycetota</taxon>
        <taxon>Actinomycetes</taxon>
        <taxon>Mycobacteriales</taxon>
        <taxon>Mycobacteriaceae</taxon>
        <taxon>Mycolicibacterium</taxon>
    </lineage>
</organism>
<dbReference type="CDD" id="cd07724">
    <property type="entry name" value="POD-like_MBL-fold"/>
    <property type="match status" value="1"/>
</dbReference>
<name>A0A7I7VRP4_9MYCO</name>
<dbReference type="Pfam" id="PF00581">
    <property type="entry name" value="Rhodanese"/>
    <property type="match status" value="1"/>
</dbReference>
<evidence type="ECO:0000259" key="2">
    <source>
        <dbReference type="PROSITE" id="PS50206"/>
    </source>
</evidence>
<evidence type="ECO:0000313" key="3">
    <source>
        <dbReference type="EMBL" id="BBZ07670.1"/>
    </source>
</evidence>
<dbReference type="Pfam" id="PF00753">
    <property type="entry name" value="Lactamase_B"/>
    <property type="match status" value="1"/>
</dbReference>
<dbReference type="AlphaFoldDB" id="A0A7I7VRP4"/>
<dbReference type="PANTHER" id="PTHR43084:SF1">
    <property type="entry name" value="PERSULFIDE DIOXYGENASE ETHE1, MITOCHONDRIAL"/>
    <property type="match status" value="1"/>
</dbReference>
<dbReference type="InterPro" id="IPR001763">
    <property type="entry name" value="Rhodanese-like_dom"/>
</dbReference>
<dbReference type="InterPro" id="IPR044528">
    <property type="entry name" value="POD-like_MBL-fold"/>
</dbReference>
<sequence>MEDNDTVDVDVIDTSSLGDRSYLISAGDTAVVIDPQRDIDRMLDAARCRGVHITHVLETHIHNDYVTGGLELSRSVGAEYVVPAGDDVDYERRPARDGDLINAGRMQLEVMHTPGHTHHHVSYVLRDATGGVVGVFTGGSMLHGTTGRTDLLGPQHTQELTHAQYRSVRRLAETLPDSTRVYPTHGFGSFCSATPATGDASTIAEQRTTNPALTHDEQAYVTELLEGLSAYPAYYAHMGVINQAGPAPVDLSLPEPVDPTELRRRIDAGHWVVDLRHRTAFAAGHLDGTLGFELSGTFVTYLGWLYQWGEPLTLIGDTVEQIADARRELVRIGIDDLHGAATGNVADLRAATELRRYRVADFTDLADILGNHDEVVVLDVRQRQEFAASRIPGAVNIPLHELPDRIDELPDGQVWVHCASGYRSSIAASLLDRASRSVVLIDDDYSTADRLHLTTT</sequence>
<dbReference type="InterPro" id="IPR001279">
    <property type="entry name" value="Metallo-B-lactamas"/>
</dbReference>
<reference evidence="3 4" key="1">
    <citation type="journal article" date="2019" name="Emerg. Microbes Infect.">
        <title>Comprehensive subspecies identification of 175 nontuberculous mycobacteria species based on 7547 genomic profiles.</title>
        <authorList>
            <person name="Matsumoto Y."/>
            <person name="Kinjo T."/>
            <person name="Motooka D."/>
            <person name="Nabeya D."/>
            <person name="Jung N."/>
            <person name="Uechi K."/>
            <person name="Horii T."/>
            <person name="Iida T."/>
            <person name="Fujita J."/>
            <person name="Nakamura S."/>
        </authorList>
    </citation>
    <scope>NUCLEOTIDE SEQUENCE [LARGE SCALE GENOMIC DNA]</scope>
    <source>
        <strain evidence="3 4">JCM 12405</strain>
    </source>
</reference>
<dbReference type="Gene3D" id="3.60.15.10">
    <property type="entry name" value="Ribonuclease Z/Hydroxyacylglutathione hydrolase-like"/>
    <property type="match status" value="1"/>
</dbReference>
<keyword evidence="3" id="KW-0378">Hydrolase</keyword>
<dbReference type="InterPro" id="IPR036866">
    <property type="entry name" value="RibonucZ/Hydroxyglut_hydro"/>
</dbReference>
<dbReference type="KEGG" id="mdr:MDOR_18390"/>